<proteinExistence type="inferred from homology"/>
<comment type="similarity">
    <text evidence="1">Belongs to the DinB family.</text>
</comment>
<sequence length="148" mass="17485">MKTFFEDILEYTFRSNHAMILLLEKNEKKVSTKALNQASHLLIAHQLWNRRLEGKSNDLGLWDLLQVENMGEMNQELYQQTMTLLQQTPLNQVISYHDTKGNPYTNTFQEILFHLVNHSTYHRGQVIAQLKEDGIEVASTDYIYWKRK</sequence>
<evidence type="ECO:0000313" key="4">
    <source>
        <dbReference type="EMBL" id="PSL02016.1"/>
    </source>
</evidence>
<dbReference type="InterPro" id="IPR034660">
    <property type="entry name" value="DinB/YfiT-like"/>
</dbReference>
<dbReference type="Proteomes" id="UP000240708">
    <property type="component" value="Unassembled WGS sequence"/>
</dbReference>
<keyword evidence="5" id="KW-1185">Reference proteome</keyword>
<evidence type="ECO:0000313" key="5">
    <source>
        <dbReference type="Proteomes" id="UP000240708"/>
    </source>
</evidence>
<dbReference type="EMBL" id="PYGF01000011">
    <property type="protein sequence ID" value="PSL02016.1"/>
    <property type="molecule type" value="Genomic_DNA"/>
</dbReference>
<protein>
    <submittedName>
        <fullName evidence="4">DinB family protein</fullName>
    </submittedName>
</protein>
<dbReference type="InterPro" id="IPR007837">
    <property type="entry name" value="DinB"/>
</dbReference>
<feature type="binding site" evidence="3">
    <location>
        <position position="122"/>
    </location>
    <ligand>
        <name>a divalent metal cation</name>
        <dbReference type="ChEBI" id="CHEBI:60240"/>
    </ligand>
</feature>
<accession>A0A2P8DXS2</accession>
<gene>
    <name evidence="4" type="ORF">CLV48_111105</name>
</gene>
<dbReference type="PANTHER" id="PTHR37302:SF1">
    <property type="entry name" value="PROTEIN DINB"/>
    <property type="match status" value="1"/>
</dbReference>
<dbReference type="Gene3D" id="1.20.120.450">
    <property type="entry name" value="dinb family like domain"/>
    <property type="match status" value="1"/>
</dbReference>
<dbReference type="GO" id="GO:0046872">
    <property type="term" value="F:metal ion binding"/>
    <property type="evidence" value="ECO:0007669"/>
    <property type="project" value="UniProtKB-KW"/>
</dbReference>
<dbReference type="SUPFAM" id="SSF109854">
    <property type="entry name" value="DinB/YfiT-like putative metalloenzymes"/>
    <property type="match status" value="1"/>
</dbReference>
<keyword evidence="2 3" id="KW-0479">Metal-binding</keyword>
<dbReference type="Pfam" id="PF05163">
    <property type="entry name" value="DinB"/>
    <property type="match status" value="1"/>
</dbReference>
<comment type="caution">
    <text evidence="4">The sequence shown here is derived from an EMBL/GenBank/DDBJ whole genome shotgun (WGS) entry which is preliminary data.</text>
</comment>
<dbReference type="RefSeq" id="WP_106568459.1">
    <property type="nucleotide sequence ID" value="NZ_PYGF01000011.1"/>
</dbReference>
<evidence type="ECO:0000256" key="3">
    <source>
        <dbReference type="PIRSR" id="PIRSR607837-1"/>
    </source>
</evidence>
<evidence type="ECO:0000256" key="2">
    <source>
        <dbReference type="ARBA" id="ARBA00022723"/>
    </source>
</evidence>
<dbReference type="PANTHER" id="PTHR37302">
    <property type="entry name" value="SLR1116 PROTEIN"/>
    <property type="match status" value="1"/>
</dbReference>
<dbReference type="OrthoDB" id="9811413at2"/>
<reference evidence="4 5" key="1">
    <citation type="submission" date="2018-03" db="EMBL/GenBank/DDBJ databases">
        <title>Genomic Encyclopedia of Archaeal and Bacterial Type Strains, Phase II (KMG-II): from individual species to whole genera.</title>
        <authorList>
            <person name="Goeker M."/>
        </authorList>
    </citation>
    <scope>NUCLEOTIDE SEQUENCE [LARGE SCALE GENOMIC DNA]</scope>
    <source>
        <strain evidence="4 5">DSM 28057</strain>
    </source>
</reference>
<name>A0A2P8DXS2_9BACT</name>
<organism evidence="4 5">
    <name type="scientific">Cecembia rubra</name>
    <dbReference type="NCBI Taxonomy" id="1485585"/>
    <lineage>
        <taxon>Bacteria</taxon>
        <taxon>Pseudomonadati</taxon>
        <taxon>Bacteroidota</taxon>
        <taxon>Cytophagia</taxon>
        <taxon>Cytophagales</taxon>
        <taxon>Cyclobacteriaceae</taxon>
        <taxon>Cecembia</taxon>
    </lineage>
</organism>
<feature type="binding site" evidence="3">
    <location>
        <position position="40"/>
    </location>
    <ligand>
        <name>a divalent metal cation</name>
        <dbReference type="ChEBI" id="CHEBI:60240"/>
    </ligand>
</feature>
<evidence type="ECO:0000256" key="1">
    <source>
        <dbReference type="ARBA" id="ARBA00008635"/>
    </source>
</evidence>
<dbReference type="AlphaFoldDB" id="A0A2P8DXS2"/>
<feature type="binding site" evidence="3">
    <location>
        <position position="118"/>
    </location>
    <ligand>
        <name>a divalent metal cation</name>
        <dbReference type="ChEBI" id="CHEBI:60240"/>
    </ligand>
</feature>